<reference evidence="1 2" key="1">
    <citation type="submission" date="2020-03" db="EMBL/GenBank/DDBJ databases">
        <title>Genomic Encyclopedia of Type Strains, Phase IV (KMG-IV): sequencing the most valuable type-strain genomes for metagenomic binning, comparative biology and taxonomic classification.</title>
        <authorList>
            <person name="Goeker M."/>
        </authorList>
    </citation>
    <scope>NUCLEOTIDE SEQUENCE [LARGE SCALE GENOMIC DNA]</scope>
    <source>
        <strain evidence="1 2">DSM 101599</strain>
    </source>
</reference>
<dbReference type="EMBL" id="JAASQL010000001">
    <property type="protein sequence ID" value="NIJ45057.1"/>
    <property type="molecule type" value="Genomic_DNA"/>
</dbReference>
<proteinExistence type="predicted"/>
<evidence type="ECO:0000313" key="1">
    <source>
        <dbReference type="EMBL" id="NIJ45057.1"/>
    </source>
</evidence>
<protein>
    <submittedName>
        <fullName evidence="1">Uncharacterized protein</fullName>
    </submittedName>
</protein>
<accession>A0ABX0U8B1</accession>
<comment type="caution">
    <text evidence="1">The sequence shown here is derived from an EMBL/GenBank/DDBJ whole genome shotgun (WGS) entry which is preliminary data.</text>
</comment>
<keyword evidence="2" id="KW-1185">Reference proteome</keyword>
<sequence length="116" mass="13040">MTPVEVFQEHKNLKEYHETSDGNKFFDALMAKNHAKGLKVKEVKSYKREDHKPKKKEKVVKLSAEDRIKAVEVLETIEAVEDALKDETAKTVLTAGEKRIEELTAASSGDAPDTTK</sequence>
<dbReference type="RefSeq" id="WP_167186216.1">
    <property type="nucleotide sequence ID" value="NZ_JAASQL010000001.1"/>
</dbReference>
<dbReference type="Proteomes" id="UP000745859">
    <property type="component" value="Unassembled WGS sequence"/>
</dbReference>
<gene>
    <name evidence="1" type="ORF">FHR24_001496</name>
</gene>
<name>A0ABX0U8B1_9FLAO</name>
<evidence type="ECO:0000313" key="2">
    <source>
        <dbReference type="Proteomes" id="UP000745859"/>
    </source>
</evidence>
<organism evidence="1 2">
    <name type="scientific">Wenyingzhuangia heitensis</name>
    <dbReference type="NCBI Taxonomy" id="1487859"/>
    <lineage>
        <taxon>Bacteria</taxon>
        <taxon>Pseudomonadati</taxon>
        <taxon>Bacteroidota</taxon>
        <taxon>Flavobacteriia</taxon>
        <taxon>Flavobacteriales</taxon>
        <taxon>Flavobacteriaceae</taxon>
        <taxon>Wenyingzhuangia</taxon>
    </lineage>
</organism>